<evidence type="ECO:0000313" key="3">
    <source>
        <dbReference type="EMBL" id="OIK26059.1"/>
    </source>
</evidence>
<evidence type="ECO:0000256" key="2">
    <source>
        <dbReference type="SAM" id="SignalP"/>
    </source>
</evidence>
<evidence type="ECO:0000313" key="4">
    <source>
        <dbReference type="Proteomes" id="UP000034838"/>
    </source>
</evidence>
<dbReference type="OrthoDB" id="4249885at2"/>
<feature type="chain" id="PRO_5009631948" description="Lipoprotein" evidence="2">
    <location>
        <begin position="33"/>
        <end position="169"/>
    </location>
</feature>
<dbReference type="RefSeq" id="WP_046428756.1">
    <property type="nucleotide sequence ID" value="NZ_LBDA02000041.1"/>
</dbReference>
<feature type="region of interest" description="Disordered" evidence="1">
    <location>
        <begin position="28"/>
        <end position="68"/>
    </location>
</feature>
<protein>
    <recommendedName>
        <fullName evidence="5">Lipoprotein</fullName>
    </recommendedName>
</protein>
<organism evidence="3 4">
    <name type="scientific">Streptomyces malaysiense</name>
    <dbReference type="NCBI Taxonomy" id="1428626"/>
    <lineage>
        <taxon>Bacteria</taxon>
        <taxon>Bacillati</taxon>
        <taxon>Actinomycetota</taxon>
        <taxon>Actinomycetes</taxon>
        <taxon>Kitasatosporales</taxon>
        <taxon>Streptomycetaceae</taxon>
        <taxon>Streptomyces</taxon>
    </lineage>
</organism>
<comment type="caution">
    <text evidence="3">The sequence shown here is derived from an EMBL/GenBank/DDBJ whole genome shotgun (WGS) entry which is preliminary data.</text>
</comment>
<dbReference type="AlphaFoldDB" id="A0A1J4PYP4"/>
<name>A0A1J4PYP4_9ACTN</name>
<keyword evidence="2" id="KW-0732">Signal</keyword>
<sequence length="169" mass="18112">MINVRARRTLAASTLVVSLTALLISCSGGSDTASSDTSSPSRGIRTTAPATTAGEPSAATTTAPAQAPEKVRDAFAGLQATYNDGCTTPGNCEYFLGRLHDELARLDKAMRADPQGPGHFKEPLAWLAKLLHEVGDDTSFDNLKKHQDQLTGTRDKINAWMQGHPEDYR</sequence>
<dbReference type="Proteomes" id="UP000034838">
    <property type="component" value="Unassembled WGS sequence"/>
</dbReference>
<dbReference type="PROSITE" id="PS51257">
    <property type="entry name" value="PROKAR_LIPOPROTEIN"/>
    <property type="match status" value="1"/>
</dbReference>
<evidence type="ECO:0000256" key="1">
    <source>
        <dbReference type="SAM" id="MobiDB-lite"/>
    </source>
</evidence>
<reference evidence="3" key="1">
    <citation type="submission" date="2016-10" db="EMBL/GenBank/DDBJ databases">
        <title>Genome sequence of Streptomyces malaysiense MUSC 136.</title>
        <authorList>
            <person name="Lee L.-H."/>
            <person name="Ser H.-L."/>
        </authorList>
    </citation>
    <scope>NUCLEOTIDE SEQUENCE [LARGE SCALE GENOMIC DNA]</scope>
    <source>
        <strain evidence="3">MUSC 136</strain>
    </source>
</reference>
<evidence type="ECO:0008006" key="5">
    <source>
        <dbReference type="Google" id="ProtNLM"/>
    </source>
</evidence>
<gene>
    <name evidence="3" type="ORF">VT52_018790</name>
</gene>
<accession>A0A1J4PYP4</accession>
<proteinExistence type="predicted"/>
<dbReference type="EMBL" id="LBDA02000041">
    <property type="protein sequence ID" value="OIK26059.1"/>
    <property type="molecule type" value="Genomic_DNA"/>
</dbReference>
<keyword evidence="4" id="KW-1185">Reference proteome</keyword>
<feature type="signal peptide" evidence="2">
    <location>
        <begin position="1"/>
        <end position="32"/>
    </location>
</feature>